<protein>
    <submittedName>
        <fullName evidence="1">Uncharacterized protein</fullName>
    </submittedName>
</protein>
<name>A0A5J6MVG0_9PROT</name>
<organism evidence="1 2">
    <name type="scientific">Hypericibacter adhaerens</name>
    <dbReference type="NCBI Taxonomy" id="2602016"/>
    <lineage>
        <taxon>Bacteria</taxon>
        <taxon>Pseudomonadati</taxon>
        <taxon>Pseudomonadota</taxon>
        <taxon>Alphaproteobacteria</taxon>
        <taxon>Rhodospirillales</taxon>
        <taxon>Dongiaceae</taxon>
        <taxon>Hypericibacter</taxon>
    </lineage>
</organism>
<proteinExistence type="predicted"/>
<evidence type="ECO:0000313" key="1">
    <source>
        <dbReference type="EMBL" id="QEX21658.1"/>
    </source>
</evidence>
<evidence type="ECO:0000313" key="2">
    <source>
        <dbReference type="Proteomes" id="UP000325797"/>
    </source>
</evidence>
<accession>A0A5J6MVG0</accession>
<dbReference type="Proteomes" id="UP000325797">
    <property type="component" value="Chromosome"/>
</dbReference>
<gene>
    <name evidence="1" type="ORF">FRZ61_15870</name>
</gene>
<dbReference type="KEGG" id="hadh:FRZ61_15870"/>
<keyword evidence="2" id="KW-1185">Reference proteome</keyword>
<sequence>MAAAVMLFGASGADAAGDEKVDCSRLSLEFPPAAQADWTECYKLHDSGVPEGEGAEGLSVDFEIIVTDLKSHVVRLVSGDTGQNTYFQKRPVSQIIKEFDELEDIAGTESEEGFKRYQIIRFSAHLWKAPVNCIGFVKYGGGAIGQGGSAMGAGTLLAGYDCWRSGAPDRPQIEATLGAIDD</sequence>
<dbReference type="AlphaFoldDB" id="A0A5J6MVG0"/>
<dbReference type="EMBL" id="CP042582">
    <property type="protein sequence ID" value="QEX21658.1"/>
    <property type="molecule type" value="Genomic_DNA"/>
</dbReference>
<reference evidence="1 2" key="1">
    <citation type="submission" date="2019-08" db="EMBL/GenBank/DDBJ databases">
        <title>Hyperibacter terrae gen. nov., sp. nov. and Hyperibacter viscosus sp. nov., two new members in the family Rhodospirillaceae isolated from the rhizosphere of Hypericum perforatum.</title>
        <authorList>
            <person name="Noviana Z."/>
        </authorList>
    </citation>
    <scope>NUCLEOTIDE SEQUENCE [LARGE SCALE GENOMIC DNA]</scope>
    <source>
        <strain evidence="1 2">R5959</strain>
    </source>
</reference>